<dbReference type="PANTHER" id="PTHR42951:SF17">
    <property type="entry name" value="METALLO-BETA-LACTAMASE DOMAIN-CONTAINING PROTEIN"/>
    <property type="match status" value="1"/>
</dbReference>
<dbReference type="InterPro" id="IPR001279">
    <property type="entry name" value="Metallo-B-lactamas"/>
</dbReference>
<dbReference type="Gene3D" id="3.60.15.10">
    <property type="entry name" value="Ribonuclease Z/Hydroxyacylglutathione hydrolase-like"/>
    <property type="match status" value="1"/>
</dbReference>
<dbReference type="Pfam" id="PF00753">
    <property type="entry name" value="Lactamase_B"/>
    <property type="match status" value="1"/>
</dbReference>
<organism evidence="2 3">
    <name type="scientific">Radiobacillus deserti</name>
    <dbReference type="NCBI Taxonomy" id="2594883"/>
    <lineage>
        <taxon>Bacteria</taxon>
        <taxon>Bacillati</taxon>
        <taxon>Bacillota</taxon>
        <taxon>Bacilli</taxon>
        <taxon>Bacillales</taxon>
        <taxon>Bacillaceae</taxon>
        <taxon>Radiobacillus</taxon>
    </lineage>
</organism>
<dbReference type="GO" id="GO:0016787">
    <property type="term" value="F:hydrolase activity"/>
    <property type="evidence" value="ECO:0007669"/>
    <property type="project" value="UniProtKB-KW"/>
</dbReference>
<feature type="domain" description="Metallo-beta-lactamase" evidence="1">
    <location>
        <begin position="34"/>
        <end position="244"/>
    </location>
</feature>
<dbReference type="InterPro" id="IPR050855">
    <property type="entry name" value="NDM-1-like"/>
</dbReference>
<evidence type="ECO:0000259" key="1">
    <source>
        <dbReference type="SMART" id="SM00849"/>
    </source>
</evidence>
<gene>
    <name evidence="2" type="ORF">FN924_12695</name>
</gene>
<dbReference type="RefSeq" id="WP_143895046.1">
    <property type="nucleotide sequence ID" value="NZ_CP041666.1"/>
</dbReference>
<dbReference type="InterPro" id="IPR036866">
    <property type="entry name" value="RibonucZ/Hydroxyglut_hydro"/>
</dbReference>
<reference evidence="2 3" key="1">
    <citation type="submission" date="2019-07" db="EMBL/GenBank/DDBJ databases">
        <authorList>
            <person name="Li J."/>
        </authorList>
    </citation>
    <scope>NUCLEOTIDE SEQUENCE [LARGE SCALE GENOMIC DNA]</scope>
    <source>
        <strain evidence="2 3">TKL69</strain>
    </source>
</reference>
<dbReference type="PANTHER" id="PTHR42951">
    <property type="entry name" value="METALLO-BETA-LACTAMASE DOMAIN-CONTAINING"/>
    <property type="match status" value="1"/>
</dbReference>
<dbReference type="Proteomes" id="UP000315215">
    <property type="component" value="Chromosome"/>
</dbReference>
<name>A0A516KHU5_9BACI</name>
<dbReference type="KEGG" id="aqt:FN924_12695"/>
<sequence>MENTYKDTIFPLASIWNGQRQDISENVYGLQVQIVNVYFVRNRNTDDWVLIDAGMPRSAHAIIEHAAEMFGPNHSPKAIILTHGHFDHVGAITDLIKYWEVPVYAHEKELPYLTGKASYPKGDADVEGGLVSSLSPLFPNHGINLDEHIHALPADQSVPFLEEWKWIATPGHTEGHISLFCEEDRTLIVGDAFCTVKQESLYNVITQKHEISGPPKYFTTDWTKAEQSVQKLKELEPHFACSGHGLPIHGEQLTADLQQLTAHFDEIAKPEHGKFVD</sequence>
<dbReference type="AlphaFoldDB" id="A0A516KHU5"/>
<dbReference type="OrthoDB" id="9802248at2"/>
<keyword evidence="3" id="KW-1185">Reference proteome</keyword>
<dbReference type="SMART" id="SM00849">
    <property type="entry name" value="Lactamase_B"/>
    <property type="match status" value="1"/>
</dbReference>
<protein>
    <submittedName>
        <fullName evidence="2">MBL fold metallo-hydrolase</fullName>
    </submittedName>
</protein>
<dbReference type="CDD" id="cd07721">
    <property type="entry name" value="yflN-like_MBL-fold"/>
    <property type="match status" value="1"/>
</dbReference>
<dbReference type="SUPFAM" id="SSF56281">
    <property type="entry name" value="Metallo-hydrolase/oxidoreductase"/>
    <property type="match status" value="1"/>
</dbReference>
<accession>A0A516KHU5</accession>
<evidence type="ECO:0000313" key="2">
    <source>
        <dbReference type="EMBL" id="QDP40970.1"/>
    </source>
</evidence>
<evidence type="ECO:0000313" key="3">
    <source>
        <dbReference type="Proteomes" id="UP000315215"/>
    </source>
</evidence>
<proteinExistence type="predicted"/>
<dbReference type="EMBL" id="CP041666">
    <property type="protein sequence ID" value="QDP40970.1"/>
    <property type="molecule type" value="Genomic_DNA"/>
</dbReference>
<keyword evidence="2" id="KW-0378">Hydrolase</keyword>